<name>A0A2S2QNI1_9HEMI</name>
<dbReference type="SMART" id="SM00382">
    <property type="entry name" value="AAA"/>
    <property type="match status" value="1"/>
</dbReference>
<evidence type="ECO:0000256" key="34">
    <source>
        <dbReference type="ARBA" id="ARBA00047753"/>
    </source>
</evidence>
<dbReference type="GO" id="GO:0005765">
    <property type="term" value="C:lysosomal membrane"/>
    <property type="evidence" value="ECO:0007669"/>
    <property type="project" value="UniProtKB-SubCell"/>
</dbReference>
<dbReference type="InterPro" id="IPR003439">
    <property type="entry name" value="ABC_transporter-like_ATP-bd"/>
</dbReference>
<evidence type="ECO:0000256" key="23">
    <source>
        <dbReference type="ARBA" id="ARBA00023034"/>
    </source>
</evidence>
<feature type="transmembrane region" description="Helical" evidence="42">
    <location>
        <begin position="171"/>
        <end position="189"/>
    </location>
</feature>
<protein>
    <recommendedName>
        <fullName evidence="31">ATP-binding cassette sub-family B member 6</fullName>
        <ecNumber evidence="30">7.6.2.5</ecNumber>
    </recommendedName>
    <alternativeName>
        <fullName evidence="32">ABC-type heme transporter ABCB6</fullName>
    </alternativeName>
</protein>
<dbReference type="GO" id="GO:0005576">
    <property type="term" value="C:extracellular region"/>
    <property type="evidence" value="ECO:0007669"/>
    <property type="project" value="UniProtKB-SubCell"/>
</dbReference>
<keyword evidence="18" id="KW-1000">Mitochondrion outer membrane</keyword>
<feature type="compositionally biased region" description="Polar residues" evidence="41">
    <location>
        <begin position="820"/>
        <end position="831"/>
    </location>
</feature>
<proteinExistence type="inferred from homology"/>
<keyword evidence="46" id="KW-1185">Reference proteome</keyword>
<dbReference type="Gene3D" id="3.40.50.300">
    <property type="entry name" value="P-loop containing nucleotide triphosphate hydrolases"/>
    <property type="match status" value="1"/>
</dbReference>
<comment type="catalytic activity">
    <reaction evidence="38">
        <text>uroporphyrin III(in) + ATP + H2O = uroporphyrin III(out) + ADP + phosphate + H(+)</text>
        <dbReference type="Rhea" id="RHEA:66776"/>
        <dbReference type="ChEBI" id="CHEBI:15377"/>
        <dbReference type="ChEBI" id="CHEBI:15378"/>
        <dbReference type="ChEBI" id="CHEBI:30616"/>
        <dbReference type="ChEBI" id="CHEBI:43474"/>
        <dbReference type="ChEBI" id="CHEBI:167479"/>
        <dbReference type="ChEBI" id="CHEBI:456216"/>
    </reaction>
    <physiologicalReaction direction="left-to-right" evidence="38">
        <dbReference type="Rhea" id="RHEA:66777"/>
    </physiologicalReaction>
</comment>
<dbReference type="Proteomes" id="UP000694846">
    <property type="component" value="Unplaced"/>
</dbReference>
<feature type="transmembrane region" description="Helical" evidence="42">
    <location>
        <begin position="363"/>
        <end position="385"/>
    </location>
</feature>
<evidence type="ECO:0000256" key="16">
    <source>
        <dbReference type="ARBA" id="ARBA00022741"/>
    </source>
</evidence>
<dbReference type="GO" id="GO:0015439">
    <property type="term" value="F:ABC-type heme transporter activity"/>
    <property type="evidence" value="ECO:0007669"/>
    <property type="project" value="UniProtKB-EC"/>
</dbReference>
<dbReference type="GO" id="GO:0016887">
    <property type="term" value="F:ATP hydrolysis activity"/>
    <property type="evidence" value="ECO:0007669"/>
    <property type="project" value="InterPro"/>
</dbReference>
<dbReference type="RefSeq" id="XP_025412206.1">
    <property type="nucleotide sequence ID" value="XM_025556421.1"/>
</dbReference>
<dbReference type="EMBL" id="GGMS01010113">
    <property type="protein sequence ID" value="MBY79316.1"/>
    <property type="molecule type" value="Transcribed_RNA"/>
</dbReference>
<dbReference type="PANTHER" id="PTHR24221:SF654">
    <property type="entry name" value="ATP-BINDING CASSETTE SUB-FAMILY B MEMBER 6"/>
    <property type="match status" value="1"/>
</dbReference>
<dbReference type="CDD" id="cd18581">
    <property type="entry name" value="ABC_6TM_ABCB6"/>
    <property type="match status" value="1"/>
</dbReference>
<evidence type="ECO:0000256" key="11">
    <source>
        <dbReference type="ARBA" id="ARBA00011738"/>
    </source>
</evidence>
<evidence type="ECO:0000256" key="22">
    <source>
        <dbReference type="ARBA" id="ARBA00022989"/>
    </source>
</evidence>
<dbReference type="GO" id="GO:0005741">
    <property type="term" value="C:mitochondrial outer membrane"/>
    <property type="evidence" value="ECO:0007669"/>
    <property type="project" value="UniProtKB-SubCell"/>
</dbReference>
<evidence type="ECO:0000313" key="46">
    <source>
        <dbReference type="Proteomes" id="UP000694846"/>
    </source>
</evidence>
<comment type="catalytic activity">
    <reaction evidence="40">
        <text>coproporphyrin I(in) + ATP + H2O = coproporphyrin I(out) + ADP + phosphate + H(+)</text>
        <dbReference type="Rhea" id="RHEA:66768"/>
        <dbReference type="ChEBI" id="CHEBI:15377"/>
        <dbReference type="ChEBI" id="CHEBI:15378"/>
        <dbReference type="ChEBI" id="CHEBI:30616"/>
        <dbReference type="ChEBI" id="CHEBI:43474"/>
        <dbReference type="ChEBI" id="CHEBI:167478"/>
        <dbReference type="ChEBI" id="CHEBI:456216"/>
    </reaction>
    <physiologicalReaction direction="left-to-right" evidence="40">
        <dbReference type="Rhea" id="RHEA:66769"/>
    </physiologicalReaction>
</comment>
<dbReference type="SUPFAM" id="SSF52540">
    <property type="entry name" value="P-loop containing nucleoside triphosphate hydrolases"/>
    <property type="match status" value="1"/>
</dbReference>
<evidence type="ECO:0000256" key="9">
    <source>
        <dbReference type="ARBA" id="ARBA00004653"/>
    </source>
</evidence>
<accession>A0A2S2QNI1</accession>
<evidence type="ECO:0000256" key="19">
    <source>
        <dbReference type="ARBA" id="ARBA00022824"/>
    </source>
</evidence>
<comment type="catalytic activity">
    <reaction evidence="37">
        <text>pheophorbide a(in) + ATP + H2O = pheophorbide a(out) + ADP + phosphate + H(+)</text>
        <dbReference type="Rhea" id="RHEA:61360"/>
        <dbReference type="ChEBI" id="CHEBI:15377"/>
        <dbReference type="ChEBI" id="CHEBI:15378"/>
        <dbReference type="ChEBI" id="CHEBI:30616"/>
        <dbReference type="ChEBI" id="CHEBI:43474"/>
        <dbReference type="ChEBI" id="CHEBI:58687"/>
        <dbReference type="ChEBI" id="CHEBI:456216"/>
    </reaction>
    <physiologicalReaction direction="left-to-right" evidence="37">
        <dbReference type="Rhea" id="RHEA:61361"/>
    </physiologicalReaction>
</comment>
<dbReference type="Pfam" id="PF00664">
    <property type="entry name" value="ABC_membrane"/>
    <property type="match status" value="1"/>
</dbReference>
<keyword evidence="27" id="KW-0458">Lysosome</keyword>
<dbReference type="OrthoDB" id="6500128at2759"/>
<evidence type="ECO:0000256" key="8">
    <source>
        <dbReference type="ARBA" id="ARBA00004651"/>
    </source>
</evidence>
<evidence type="ECO:0000256" key="24">
    <source>
        <dbReference type="ARBA" id="ARBA00023128"/>
    </source>
</evidence>
<evidence type="ECO:0000256" key="21">
    <source>
        <dbReference type="ARBA" id="ARBA00022967"/>
    </source>
</evidence>
<comment type="catalytic activity">
    <reaction evidence="39">
        <text>coproporphyrin III(in) + ATP + H2O = coproporphyrin III(out) + ADP + phosphate + H(+)</text>
        <dbReference type="Rhea" id="RHEA:66664"/>
        <dbReference type="ChEBI" id="CHEBI:15377"/>
        <dbReference type="ChEBI" id="CHEBI:15378"/>
        <dbReference type="ChEBI" id="CHEBI:30616"/>
        <dbReference type="ChEBI" id="CHEBI:43474"/>
        <dbReference type="ChEBI" id="CHEBI:131725"/>
        <dbReference type="ChEBI" id="CHEBI:456216"/>
    </reaction>
    <physiologicalReaction direction="left-to-right" evidence="39">
        <dbReference type="Rhea" id="RHEA:66665"/>
    </physiologicalReaction>
</comment>
<evidence type="ECO:0000256" key="3">
    <source>
        <dbReference type="ARBA" id="ARBA00004337"/>
    </source>
</evidence>
<evidence type="ECO:0000256" key="26">
    <source>
        <dbReference type="ARBA" id="ARBA00023157"/>
    </source>
</evidence>
<evidence type="ECO:0000256" key="28">
    <source>
        <dbReference type="ARBA" id="ARBA00024320"/>
    </source>
</evidence>
<feature type="transmembrane region" description="Helical" evidence="42">
    <location>
        <begin position="287"/>
        <end position="306"/>
    </location>
</feature>
<dbReference type="PROSITE" id="PS00211">
    <property type="entry name" value="ABC_TRANSPORTER_1"/>
    <property type="match status" value="1"/>
</dbReference>
<evidence type="ECO:0000256" key="30">
    <source>
        <dbReference type="ARBA" id="ARBA00024385"/>
    </source>
</evidence>
<evidence type="ECO:0000256" key="25">
    <source>
        <dbReference type="ARBA" id="ARBA00023136"/>
    </source>
</evidence>
<keyword evidence="16" id="KW-0547">Nucleotide-binding</keyword>
<dbReference type="GO" id="GO:0005789">
    <property type="term" value="C:endoplasmic reticulum membrane"/>
    <property type="evidence" value="ECO:0007669"/>
    <property type="project" value="UniProtKB-SubCell"/>
</dbReference>
<evidence type="ECO:0000256" key="13">
    <source>
        <dbReference type="ARBA" id="ARBA00022475"/>
    </source>
</evidence>
<evidence type="ECO:0000256" key="10">
    <source>
        <dbReference type="ARBA" id="ARBA00004656"/>
    </source>
</evidence>
<dbReference type="Pfam" id="PF16185">
    <property type="entry name" value="MTABC_N"/>
    <property type="match status" value="1"/>
</dbReference>
<dbReference type="PROSITE" id="PS50893">
    <property type="entry name" value="ABC_TRANSPORTER_2"/>
    <property type="match status" value="1"/>
</dbReference>
<evidence type="ECO:0000256" key="2">
    <source>
        <dbReference type="ARBA" id="ARBA00004333"/>
    </source>
</evidence>
<keyword evidence="13" id="KW-1003">Cell membrane</keyword>
<feature type="transmembrane region" description="Helical" evidence="42">
    <location>
        <begin position="391"/>
        <end position="412"/>
    </location>
</feature>
<comment type="subunit">
    <text evidence="11">Homodimer.</text>
</comment>
<evidence type="ECO:0000256" key="20">
    <source>
        <dbReference type="ARBA" id="ARBA00022840"/>
    </source>
</evidence>
<dbReference type="RefSeq" id="XP_025412205.1">
    <property type="nucleotide sequence ID" value="XM_025556420.1"/>
</dbReference>
<comment type="catalytic activity">
    <reaction evidence="36">
        <text>protoporphyrin IX(in) + ATP + H2O = protoporphyrin IX(out) + ADP + phosphate + H(+)</text>
        <dbReference type="Rhea" id="RHEA:61336"/>
        <dbReference type="ChEBI" id="CHEBI:15377"/>
        <dbReference type="ChEBI" id="CHEBI:15378"/>
        <dbReference type="ChEBI" id="CHEBI:30616"/>
        <dbReference type="ChEBI" id="CHEBI:43474"/>
        <dbReference type="ChEBI" id="CHEBI:57306"/>
        <dbReference type="ChEBI" id="CHEBI:456216"/>
    </reaction>
    <physiologicalReaction direction="left-to-right" evidence="36">
        <dbReference type="Rhea" id="RHEA:61337"/>
    </physiologicalReaction>
</comment>
<dbReference type="GO" id="GO:0032585">
    <property type="term" value="C:multivesicular body membrane"/>
    <property type="evidence" value="ECO:0007669"/>
    <property type="project" value="UniProtKB-SubCell"/>
</dbReference>
<comment type="catalytic activity">
    <reaction evidence="35">
        <text>uroporphyrin I(in) + ATP + H2O = uroporphyrin I(out) + ADP + phosphate + H(+)</text>
        <dbReference type="Rhea" id="RHEA:66772"/>
        <dbReference type="ChEBI" id="CHEBI:15377"/>
        <dbReference type="ChEBI" id="CHEBI:15378"/>
        <dbReference type="ChEBI" id="CHEBI:30616"/>
        <dbReference type="ChEBI" id="CHEBI:43474"/>
        <dbReference type="ChEBI" id="CHEBI:167480"/>
        <dbReference type="ChEBI" id="CHEBI:456216"/>
    </reaction>
    <physiologicalReaction direction="left-to-right" evidence="35">
        <dbReference type="Rhea" id="RHEA:66773"/>
    </physiologicalReaction>
</comment>
<dbReference type="Gene3D" id="1.20.1560.10">
    <property type="entry name" value="ABC transporter type 1, transmembrane domain"/>
    <property type="match status" value="1"/>
</dbReference>
<evidence type="ECO:0000256" key="38">
    <source>
        <dbReference type="ARBA" id="ARBA00048510"/>
    </source>
</evidence>
<keyword evidence="23" id="KW-0333">Golgi apparatus</keyword>
<evidence type="ECO:0000256" key="6">
    <source>
        <dbReference type="ARBA" id="ARBA00004477"/>
    </source>
</evidence>
<dbReference type="PANTHER" id="PTHR24221">
    <property type="entry name" value="ATP-BINDING CASSETTE SUB-FAMILY B"/>
    <property type="match status" value="1"/>
</dbReference>
<dbReference type="GO" id="GO:0000139">
    <property type="term" value="C:Golgi membrane"/>
    <property type="evidence" value="ECO:0007669"/>
    <property type="project" value="UniProtKB-SubCell"/>
</dbReference>
<evidence type="ECO:0000256" key="32">
    <source>
        <dbReference type="ARBA" id="ARBA00031413"/>
    </source>
</evidence>
<organism evidence="45">
    <name type="scientific">Sipha flava</name>
    <name type="common">yellow sugarcane aphid</name>
    <dbReference type="NCBI Taxonomy" id="143950"/>
    <lineage>
        <taxon>Eukaryota</taxon>
        <taxon>Metazoa</taxon>
        <taxon>Ecdysozoa</taxon>
        <taxon>Arthropoda</taxon>
        <taxon>Hexapoda</taxon>
        <taxon>Insecta</taxon>
        <taxon>Pterygota</taxon>
        <taxon>Neoptera</taxon>
        <taxon>Paraneoptera</taxon>
        <taxon>Hemiptera</taxon>
        <taxon>Sternorrhyncha</taxon>
        <taxon>Aphidomorpha</taxon>
        <taxon>Aphidoidea</taxon>
        <taxon>Aphididae</taxon>
        <taxon>Sipha</taxon>
    </lineage>
</organism>
<feature type="transmembrane region" description="Helical" evidence="42">
    <location>
        <begin position="133"/>
        <end position="151"/>
    </location>
</feature>
<keyword evidence="20 45" id="KW-0067">ATP-binding</keyword>
<evidence type="ECO:0000256" key="7">
    <source>
        <dbReference type="ARBA" id="ARBA00004550"/>
    </source>
</evidence>
<evidence type="ECO:0000256" key="33">
    <source>
        <dbReference type="ARBA" id="ARBA00047649"/>
    </source>
</evidence>
<gene>
    <name evidence="45" type="primary">abcb6_0</name>
    <name evidence="47 48" type="synonym">LOC112684759</name>
    <name evidence="45" type="ORF">g.32131</name>
</gene>
<evidence type="ECO:0000256" key="41">
    <source>
        <dbReference type="SAM" id="MobiDB-lite"/>
    </source>
</evidence>
<dbReference type="InterPro" id="IPR036640">
    <property type="entry name" value="ABC1_TM_sf"/>
</dbReference>
<keyword evidence="21" id="KW-1278">Translocase</keyword>
<feature type="domain" description="ABC transmembrane type-1" evidence="44">
    <location>
        <begin position="252"/>
        <end position="537"/>
    </location>
</feature>
<evidence type="ECO:0000256" key="37">
    <source>
        <dbReference type="ARBA" id="ARBA00048455"/>
    </source>
</evidence>
<dbReference type="GO" id="GO:0005524">
    <property type="term" value="F:ATP binding"/>
    <property type="evidence" value="ECO:0007669"/>
    <property type="project" value="UniProtKB-KW"/>
</dbReference>
<keyword evidence="12" id="KW-0813">Transport</keyword>
<keyword evidence="26" id="KW-1015">Disulfide bond</keyword>
<feature type="transmembrane region" description="Helical" evidence="42">
    <location>
        <begin position="246"/>
        <end position="267"/>
    </location>
</feature>
<sequence>MFCPNGSFIDLWSDVKTSECFVDTTIASILAVFMIFFGTAQCSIYGKYSTPLSQAAIPQSRLYYVQMIITFIFPLLAVAKFFVDIYLFQSGVAYGYQSLYMLTMVFVFPLSAKLVLMERNSLLPSMPARGHGLVLLIFWILVFVAQNVNVLIVKKEDWWIQLQNINGQIEFGIFVANYILSFLLLILGLKAPGIMTARDYLSLHNSTDLFLDSDRVEEVSTWDNVVRKVKLIAPFLWPKNSLALQFRVVCCILLVIAGRVANVYVPLYSAKIVDSLTAVPLVFRWDLILIYIGFKFLQGGLGMGFLNNLRSFLWIRVQQYTKREVEISLFRHLHNLSLKWHLGRKTGEVLRIMDRGTDSTNSLLSFILFNIGPTIIDILVAVIFFLSYFNWMMGTVVFITMVLYIALTIIITEWRTKFQRRMNVADNSMKARSVDSMLNFETVKYYGAEEYEVQAYKEAIMIYQNEEFKTQLSLAMLNTVQNIIVCTGLLAGSLLSVHFVIDDKALTVGDYVLFTVYIIQLYGPLNYFGTFYRAIQKNFIDMENMFDLMNIKPEITDAPNAKELELKNGQVEFRNVTFSYQPERLVLQNISFVVPPGKTLALVGPSGSGKTTIVRLLFRFYDVDSGSIIIDDQNIQLVTQTSLRKAIGVVPQDTVLFNNSIKFNINYGKVEANDSEIMNSAMAAEIHDRIMKFPDLYDTQVGERGLKLSGGEKQRVAIARTILKAPAIVLLDEATSALDTKTERQIQAALDQVCNNRTTIIVAHRLSTVIHADEILVLKDGEIYERGRHDDLIIRNGLYADMWSEQRKSANDVPTHDDQSNLSNPNDTITKSYHHPHV</sequence>
<dbReference type="InterPro" id="IPR039421">
    <property type="entry name" value="Type_1_exporter"/>
</dbReference>
<comment type="subcellular location">
    <subcellularLocation>
        <location evidence="8">Cell membrane</location>
        <topology evidence="8">Multi-pass membrane protein</topology>
    </subcellularLocation>
    <subcellularLocation>
        <location evidence="1">Early endosome membrane</location>
    </subcellularLocation>
    <subcellularLocation>
        <location evidence="6">Endoplasmic reticulum membrane</location>
        <topology evidence="6">Multi-pass membrane protein</topology>
    </subcellularLocation>
    <subcellularLocation>
        <location evidence="3">Endosome membrane</location>
        <topology evidence="3">Multi-pass membrane protein</topology>
    </subcellularLocation>
    <subcellularLocation>
        <location evidence="2">Endosome</location>
        <location evidence="2">Multivesicular body membrane</location>
    </subcellularLocation>
    <subcellularLocation>
        <location evidence="9">Golgi apparatus membrane</location>
        <topology evidence="9">Multi-pass membrane protein</topology>
    </subcellularLocation>
    <subcellularLocation>
        <location evidence="5">Late endosome membrane</location>
    </subcellularLocation>
    <subcellularLocation>
        <location evidence="10">Lysosome membrane</location>
    </subcellularLocation>
    <subcellularLocation>
        <location evidence="28">Melanosome membrane</location>
    </subcellularLocation>
    <subcellularLocation>
        <location evidence="4">Mitochondrion outer membrane</location>
        <topology evidence="4">Multi-pass membrane protein</topology>
    </subcellularLocation>
    <subcellularLocation>
        <location evidence="7">Secreted</location>
        <location evidence="7">Extracellular exosome</location>
    </subcellularLocation>
</comment>
<evidence type="ECO:0000256" key="36">
    <source>
        <dbReference type="ARBA" id="ARBA00048309"/>
    </source>
</evidence>
<feature type="transmembrane region" description="Helical" evidence="42">
    <location>
        <begin position="67"/>
        <end position="88"/>
    </location>
</feature>
<dbReference type="FunFam" id="3.40.50.300:FF:000186">
    <property type="entry name" value="ATP-binding cassette sub-family B member 7, mitochondrial"/>
    <property type="match status" value="1"/>
</dbReference>
<evidence type="ECO:0000256" key="14">
    <source>
        <dbReference type="ARBA" id="ARBA00022525"/>
    </source>
</evidence>
<evidence type="ECO:0000313" key="45">
    <source>
        <dbReference type="EMBL" id="MBY79316.1"/>
    </source>
</evidence>
<evidence type="ECO:0000256" key="4">
    <source>
        <dbReference type="ARBA" id="ARBA00004374"/>
    </source>
</evidence>
<evidence type="ECO:0000256" key="12">
    <source>
        <dbReference type="ARBA" id="ARBA00022448"/>
    </source>
</evidence>
<evidence type="ECO:0000256" key="1">
    <source>
        <dbReference type="ARBA" id="ARBA00004146"/>
    </source>
</evidence>
<dbReference type="InterPro" id="IPR032410">
    <property type="entry name" value="ABCB6_N"/>
</dbReference>
<feature type="transmembrane region" description="Helical" evidence="42">
    <location>
        <begin position="513"/>
        <end position="535"/>
    </location>
</feature>
<evidence type="ECO:0000259" key="43">
    <source>
        <dbReference type="PROSITE" id="PS50893"/>
    </source>
</evidence>
<evidence type="ECO:0000313" key="47">
    <source>
        <dbReference type="RefSeq" id="XP_025412205.1"/>
    </source>
</evidence>
<dbReference type="AlphaFoldDB" id="A0A2S2QNI1"/>
<dbReference type="SUPFAM" id="SSF90123">
    <property type="entry name" value="ABC transporter transmembrane region"/>
    <property type="match status" value="1"/>
</dbReference>
<dbReference type="InterPro" id="IPR027417">
    <property type="entry name" value="P-loop_NTPase"/>
</dbReference>
<evidence type="ECO:0000256" key="39">
    <source>
        <dbReference type="ARBA" id="ARBA00048636"/>
    </source>
</evidence>
<dbReference type="InterPro" id="IPR011527">
    <property type="entry name" value="ABC1_TM_dom"/>
</dbReference>
<keyword evidence="25 42" id="KW-0472">Membrane</keyword>
<reference evidence="45" key="1">
    <citation type="submission" date="2018-04" db="EMBL/GenBank/DDBJ databases">
        <title>Transcriptome assembly of Sipha flava.</title>
        <authorList>
            <person name="Scully E.D."/>
            <person name="Geib S.M."/>
            <person name="Palmer N.A."/>
            <person name="Koch K."/>
            <person name="Bradshaw J."/>
            <person name="Heng-Moss T."/>
            <person name="Sarath G."/>
        </authorList>
    </citation>
    <scope>NUCLEOTIDE SEQUENCE</scope>
</reference>
<keyword evidence="15 42" id="KW-0812">Transmembrane</keyword>
<comment type="catalytic activity">
    <reaction evidence="33">
        <text>heme b(in) + ATP + H2O = heme b(out) + ADP + phosphate + H(+)</text>
        <dbReference type="Rhea" id="RHEA:19261"/>
        <dbReference type="ChEBI" id="CHEBI:15377"/>
        <dbReference type="ChEBI" id="CHEBI:15378"/>
        <dbReference type="ChEBI" id="CHEBI:30616"/>
        <dbReference type="ChEBI" id="CHEBI:43474"/>
        <dbReference type="ChEBI" id="CHEBI:60344"/>
        <dbReference type="ChEBI" id="CHEBI:456216"/>
        <dbReference type="EC" id="7.6.2.5"/>
    </reaction>
    <physiologicalReaction direction="left-to-right" evidence="33">
        <dbReference type="Rhea" id="RHEA:19262"/>
    </physiologicalReaction>
</comment>
<reference evidence="47 48" key="2">
    <citation type="submission" date="2025-04" db="UniProtKB">
        <authorList>
            <consortium name="RefSeq"/>
        </authorList>
    </citation>
    <scope>IDENTIFICATION</scope>
    <source>
        <tissue evidence="47 48">Whole body</tissue>
    </source>
</reference>
<dbReference type="GO" id="GO:0020037">
    <property type="term" value="F:heme binding"/>
    <property type="evidence" value="ECO:0007669"/>
    <property type="project" value="TreeGrafter"/>
</dbReference>
<feature type="region of interest" description="Disordered" evidence="41">
    <location>
        <begin position="809"/>
        <end position="838"/>
    </location>
</feature>
<evidence type="ECO:0000256" key="29">
    <source>
        <dbReference type="ARBA" id="ARBA00024363"/>
    </source>
</evidence>
<feature type="transmembrane region" description="Helical" evidence="42">
    <location>
        <begin position="479"/>
        <end position="501"/>
    </location>
</feature>
<evidence type="ECO:0000256" key="42">
    <source>
        <dbReference type="SAM" id="Phobius"/>
    </source>
</evidence>
<keyword evidence="19" id="KW-0256">Endoplasmic reticulum</keyword>
<keyword evidence="22 42" id="KW-1133">Transmembrane helix</keyword>
<keyword evidence="17" id="KW-0967">Endosome</keyword>
<evidence type="ECO:0000256" key="31">
    <source>
        <dbReference type="ARBA" id="ARBA00024439"/>
    </source>
</evidence>
<dbReference type="PROSITE" id="PS50929">
    <property type="entry name" value="ABC_TM1F"/>
    <property type="match status" value="1"/>
</dbReference>
<dbReference type="EC" id="7.6.2.5" evidence="30"/>
<evidence type="ECO:0000256" key="40">
    <source>
        <dbReference type="ARBA" id="ARBA00049398"/>
    </source>
</evidence>
<evidence type="ECO:0000256" key="17">
    <source>
        <dbReference type="ARBA" id="ARBA00022753"/>
    </source>
</evidence>
<evidence type="ECO:0000256" key="35">
    <source>
        <dbReference type="ARBA" id="ARBA00047789"/>
    </source>
</evidence>
<dbReference type="InterPro" id="IPR017871">
    <property type="entry name" value="ABC_transporter-like_CS"/>
</dbReference>
<evidence type="ECO:0000256" key="5">
    <source>
        <dbReference type="ARBA" id="ARBA00004414"/>
    </source>
</evidence>
<feature type="transmembrane region" description="Helical" evidence="42">
    <location>
        <begin position="26"/>
        <end position="46"/>
    </location>
</feature>
<keyword evidence="14" id="KW-0964">Secreted</keyword>
<evidence type="ECO:0000256" key="27">
    <source>
        <dbReference type="ARBA" id="ARBA00023228"/>
    </source>
</evidence>
<dbReference type="Pfam" id="PF00005">
    <property type="entry name" value="ABC_tran"/>
    <property type="match status" value="1"/>
</dbReference>
<evidence type="ECO:0000259" key="44">
    <source>
        <dbReference type="PROSITE" id="PS50929"/>
    </source>
</evidence>
<comment type="catalytic activity">
    <reaction evidence="34">
        <text>coproporphyrinogen III(in) + ATP + H2O = coproporphyrinogen III(out) + ADP + phosphate + H(+)</text>
        <dbReference type="Rhea" id="RHEA:66680"/>
        <dbReference type="ChEBI" id="CHEBI:15377"/>
        <dbReference type="ChEBI" id="CHEBI:15378"/>
        <dbReference type="ChEBI" id="CHEBI:30616"/>
        <dbReference type="ChEBI" id="CHEBI:43474"/>
        <dbReference type="ChEBI" id="CHEBI:57309"/>
        <dbReference type="ChEBI" id="CHEBI:456216"/>
    </reaction>
    <physiologicalReaction direction="left-to-right" evidence="34">
        <dbReference type="Rhea" id="RHEA:66681"/>
    </physiologicalReaction>
</comment>
<dbReference type="CDD" id="cd03253">
    <property type="entry name" value="ABCC_ATM1_transporter"/>
    <property type="match status" value="1"/>
</dbReference>
<dbReference type="GO" id="GO:0005886">
    <property type="term" value="C:plasma membrane"/>
    <property type="evidence" value="ECO:0007669"/>
    <property type="project" value="UniProtKB-SubCell"/>
</dbReference>
<evidence type="ECO:0000256" key="15">
    <source>
        <dbReference type="ARBA" id="ARBA00022692"/>
    </source>
</evidence>
<evidence type="ECO:0000313" key="48">
    <source>
        <dbReference type="RefSeq" id="XP_025412206.1"/>
    </source>
</evidence>
<comment type="similarity">
    <text evidence="29">Belongs to the ABC transporter superfamily. ABCB family. Heavy Metal importer (TC 3.A.1.210) subfamily.</text>
</comment>
<evidence type="ECO:0000256" key="18">
    <source>
        <dbReference type="ARBA" id="ARBA00022787"/>
    </source>
</evidence>
<keyword evidence="24" id="KW-0496">Mitochondrion</keyword>
<dbReference type="GO" id="GO:0031901">
    <property type="term" value="C:early endosome membrane"/>
    <property type="evidence" value="ECO:0007669"/>
    <property type="project" value="UniProtKB-SubCell"/>
</dbReference>
<dbReference type="InterPro" id="IPR003593">
    <property type="entry name" value="AAA+_ATPase"/>
</dbReference>
<feature type="compositionally biased region" description="Basic and acidic residues" evidence="41">
    <location>
        <begin position="809"/>
        <end position="819"/>
    </location>
</feature>
<feature type="domain" description="ABC transporter" evidence="43">
    <location>
        <begin position="571"/>
        <end position="805"/>
    </location>
</feature>
<feature type="transmembrane region" description="Helical" evidence="42">
    <location>
        <begin position="94"/>
        <end position="112"/>
    </location>
</feature>